<dbReference type="GO" id="GO:0006152">
    <property type="term" value="P:purine nucleoside catabolic process"/>
    <property type="evidence" value="ECO:0007669"/>
    <property type="project" value="TreeGrafter"/>
</dbReference>
<evidence type="ECO:0000256" key="1">
    <source>
        <dbReference type="ARBA" id="ARBA00022801"/>
    </source>
</evidence>
<dbReference type="PANTHER" id="PTHR12304:SF4">
    <property type="entry name" value="URIDINE NUCLEOSIDASE"/>
    <property type="match status" value="1"/>
</dbReference>
<evidence type="ECO:0000313" key="4">
    <source>
        <dbReference type="EMBL" id="AHJ63151.1"/>
    </source>
</evidence>
<accession>A0AAN0RDZ1</accession>
<protein>
    <submittedName>
        <fullName evidence="4">Inosine-uridine preferring nucleoside hydrolase</fullName>
        <ecNumber evidence="4">3.2.2.1</ecNumber>
    </submittedName>
</protein>
<proteinExistence type="predicted"/>
<dbReference type="EC" id="3.2.2.1" evidence="4"/>
<evidence type="ECO:0000256" key="2">
    <source>
        <dbReference type="ARBA" id="ARBA00023295"/>
    </source>
</evidence>
<dbReference type="SUPFAM" id="SSF53590">
    <property type="entry name" value="Nucleoside hydrolase"/>
    <property type="match status" value="1"/>
</dbReference>
<dbReference type="KEGG" id="gbc:GbCGDNIH3_1340"/>
<dbReference type="EMBL" id="CP003181">
    <property type="protein sequence ID" value="AHJ63151.1"/>
    <property type="molecule type" value="Genomic_DNA"/>
</dbReference>
<keyword evidence="1 4" id="KW-0378">Hydrolase</keyword>
<sequence>MSDQNFHPVPVILDTDPGTDDALAILLALASPELEIKGLTVVGGNVGLEHTLRNALALTALAGATTPVHAGANQPLLGRHYTGAPEIHGADGLAGVDIPAPSGLPSTQLAADVIRAILRDNEKPVTLVGIGPATNLALALATEPTLCTNIDQIVLMSGSAGRGNVTPYAEFNAWSDPEALSILIGSGVSVVLVTLDLTRQARITPERIARLRKYGTGRALNTACDILSRVPLTEQGGEPLHDPCAIAWLVAPHLFSTRRVDVSVMLGAGERRGQTMLSHAGQASSGRITMLDTVDAEGFFTLLGNRLARLP</sequence>
<dbReference type="Gene3D" id="3.90.245.10">
    <property type="entry name" value="Ribonucleoside hydrolase-like"/>
    <property type="match status" value="1"/>
</dbReference>
<dbReference type="RefSeq" id="WP_025286743.1">
    <property type="nucleotide sequence ID" value="NZ_CP003181.2"/>
</dbReference>
<dbReference type="AlphaFoldDB" id="A0AAN0RDZ1"/>
<dbReference type="InterPro" id="IPR001910">
    <property type="entry name" value="Inosine/uridine_hydrolase_dom"/>
</dbReference>
<evidence type="ECO:0000259" key="3">
    <source>
        <dbReference type="Pfam" id="PF01156"/>
    </source>
</evidence>
<evidence type="ECO:0000313" key="5">
    <source>
        <dbReference type="Proteomes" id="UP000019438"/>
    </source>
</evidence>
<reference evidence="5" key="1">
    <citation type="submission" date="2012-06" db="EMBL/GenBank/DDBJ databases">
        <title>Genome analysis of multiple Granulibacter bethesdensis isolates demonstrates substantial genome diversity.</title>
        <authorList>
            <person name="Greenberg D.E."/>
            <person name="Porcella S.F."/>
            <person name="Zarember K."/>
            <person name="Zelazny A.M."/>
            <person name="Bruno D."/>
            <person name="Martens C."/>
            <person name="Barbian K.D."/>
            <person name="Jaske E."/>
            <person name="Holland S.M."/>
        </authorList>
    </citation>
    <scope>NUCLEOTIDE SEQUENCE [LARGE SCALE GENOMIC DNA]</scope>
    <source>
        <strain evidence="5">CGDNIH3</strain>
    </source>
</reference>
<organism evidence="4 5">
    <name type="scientific">Granulibacter bethesdensis</name>
    <dbReference type="NCBI Taxonomy" id="364410"/>
    <lineage>
        <taxon>Bacteria</taxon>
        <taxon>Pseudomonadati</taxon>
        <taxon>Pseudomonadota</taxon>
        <taxon>Alphaproteobacteria</taxon>
        <taxon>Acetobacterales</taxon>
        <taxon>Acetobacteraceae</taxon>
        <taxon>Granulibacter</taxon>
    </lineage>
</organism>
<dbReference type="InterPro" id="IPR036452">
    <property type="entry name" value="Ribo_hydro-like"/>
</dbReference>
<dbReference type="GO" id="GO:0008477">
    <property type="term" value="F:purine nucleosidase activity"/>
    <property type="evidence" value="ECO:0007669"/>
    <property type="project" value="UniProtKB-EC"/>
</dbReference>
<dbReference type="PANTHER" id="PTHR12304">
    <property type="entry name" value="INOSINE-URIDINE PREFERRING NUCLEOSIDE HYDROLASE"/>
    <property type="match status" value="1"/>
</dbReference>
<dbReference type="InterPro" id="IPR023186">
    <property type="entry name" value="IUNH"/>
</dbReference>
<feature type="domain" description="Inosine/uridine-preferring nucleoside hydrolase" evidence="3">
    <location>
        <begin position="11"/>
        <end position="300"/>
    </location>
</feature>
<gene>
    <name evidence="4" type="ORF">GbCGDNIH3_1340</name>
</gene>
<dbReference type="Proteomes" id="UP000019438">
    <property type="component" value="Chromosome"/>
</dbReference>
<keyword evidence="2 4" id="KW-0326">Glycosidase</keyword>
<name>A0AAN0RDZ1_9PROT</name>
<dbReference type="Pfam" id="PF01156">
    <property type="entry name" value="IU_nuc_hydro"/>
    <property type="match status" value="1"/>
</dbReference>
<dbReference type="GO" id="GO:0005829">
    <property type="term" value="C:cytosol"/>
    <property type="evidence" value="ECO:0007669"/>
    <property type="project" value="TreeGrafter"/>
</dbReference>